<feature type="compositionally biased region" description="Acidic residues" evidence="1">
    <location>
        <begin position="209"/>
        <end position="221"/>
    </location>
</feature>
<dbReference type="RefSeq" id="XP_016975732.1">
    <property type="nucleotide sequence ID" value="XM_017120243.1"/>
</dbReference>
<sequence length="396" mass="45900">MSKRQREGLDAPAKRAAKNRFKKLVRTVILNMQWLNEATEDTGISLNVKKNVAMLVRQKRKVGMMTMAEKSLLRTPHSTRSVDDRKKLCNIVANLACFSKFPPKVRARLVPHVKFMAVTPGRVIMKEGDVPVTIYFIIAGEVEMSRNVLNKLRKMGLKEIQRACADMKKSPTRRSTKDQARQRQRQRQRQREGERQVEREEYEFYIGGEGEESYDGSEEFAEDRYSEHSGRQSPVPVPETIELGIESETEGSEIFTASNTSLLETVEERDDLQHYETHFIDVGSLTYGGIFGLGEKMDHRVIMARTTVQCILIPRFWLFEAAQNPGNIWQRQRFYIECNIPTREDLFKDFLKTRKWEKFRHDYIQNILNSDSLANFTKVEDIPIISRIVESKADEA</sequence>
<dbReference type="PROSITE" id="PS50042">
    <property type="entry name" value="CNMP_BINDING_3"/>
    <property type="match status" value="1"/>
</dbReference>
<dbReference type="CDD" id="cd00038">
    <property type="entry name" value="CAP_ED"/>
    <property type="match status" value="1"/>
</dbReference>
<dbReference type="InterPro" id="IPR000595">
    <property type="entry name" value="cNMP-bd_dom"/>
</dbReference>
<dbReference type="InterPro" id="IPR014710">
    <property type="entry name" value="RmlC-like_jellyroll"/>
</dbReference>
<gene>
    <name evidence="3" type="primary">LOC108042112</name>
</gene>
<feature type="compositionally biased region" description="Basic and acidic residues" evidence="1">
    <location>
        <begin position="189"/>
        <end position="199"/>
    </location>
</feature>
<feature type="compositionally biased region" description="Basic and acidic residues" evidence="1">
    <location>
        <begin position="163"/>
        <end position="181"/>
    </location>
</feature>
<dbReference type="PANTHER" id="PTHR23011:SF41">
    <property type="entry name" value="CYCLIC NUCLEOTIDE-BINDING DOMAIN-CONTAINING PROTEIN"/>
    <property type="match status" value="1"/>
</dbReference>
<proteinExistence type="predicted"/>
<feature type="region of interest" description="Disordered" evidence="1">
    <location>
        <begin position="163"/>
        <end position="238"/>
    </location>
</feature>
<reference evidence="3" key="1">
    <citation type="submission" date="2025-08" db="UniProtKB">
        <authorList>
            <consortium name="RefSeq"/>
        </authorList>
    </citation>
    <scope>IDENTIFICATION</scope>
</reference>
<organism evidence="3">
    <name type="scientific">Drosophila rhopaloa</name>
    <name type="common">Fruit fly</name>
    <dbReference type="NCBI Taxonomy" id="1041015"/>
    <lineage>
        <taxon>Eukaryota</taxon>
        <taxon>Metazoa</taxon>
        <taxon>Ecdysozoa</taxon>
        <taxon>Arthropoda</taxon>
        <taxon>Hexapoda</taxon>
        <taxon>Insecta</taxon>
        <taxon>Pterygota</taxon>
        <taxon>Neoptera</taxon>
        <taxon>Endopterygota</taxon>
        <taxon>Diptera</taxon>
        <taxon>Brachycera</taxon>
        <taxon>Muscomorpha</taxon>
        <taxon>Ephydroidea</taxon>
        <taxon>Drosophilidae</taxon>
        <taxon>Drosophila</taxon>
        <taxon>Sophophora</taxon>
    </lineage>
</organism>
<evidence type="ECO:0000313" key="3">
    <source>
        <dbReference type="RefSeq" id="XP_016975732.1"/>
    </source>
</evidence>
<dbReference type="AlphaFoldDB" id="A0A6P4EC54"/>
<evidence type="ECO:0000259" key="2">
    <source>
        <dbReference type="PROSITE" id="PS50042"/>
    </source>
</evidence>
<protein>
    <submittedName>
        <fullName evidence="3">Uncharacterized protein LOC108042112</fullName>
    </submittedName>
</protein>
<evidence type="ECO:0000256" key="1">
    <source>
        <dbReference type="SAM" id="MobiDB-lite"/>
    </source>
</evidence>
<dbReference type="PANTHER" id="PTHR23011">
    <property type="entry name" value="CYCLIC NUCLEOTIDE-BINDING DOMAIN CONTAINING PROTEIN"/>
    <property type="match status" value="1"/>
</dbReference>
<name>A0A6P4EC54_DRORH</name>
<accession>A0A6P4EC54</accession>
<feature type="domain" description="Cyclic nucleotide-binding" evidence="2">
    <location>
        <begin position="97"/>
        <end position="152"/>
    </location>
</feature>
<dbReference type="InterPro" id="IPR018490">
    <property type="entry name" value="cNMP-bd_dom_sf"/>
</dbReference>
<dbReference type="Gene3D" id="2.60.120.10">
    <property type="entry name" value="Jelly Rolls"/>
    <property type="match status" value="1"/>
</dbReference>
<dbReference type="OrthoDB" id="166212at2759"/>
<dbReference type="SUPFAM" id="SSF51206">
    <property type="entry name" value="cAMP-binding domain-like"/>
    <property type="match status" value="1"/>
</dbReference>